<dbReference type="PANTHER" id="PTHR46235">
    <property type="entry name" value="PHD FINGER-CONTAINING PROTEIN DDB_G0268158"/>
    <property type="match status" value="1"/>
</dbReference>
<dbReference type="Gramene" id="AUR62017556-RA">
    <property type="protein sequence ID" value="AUR62017556-RA:cds"/>
    <property type="gene ID" value="AUR62017556"/>
</dbReference>
<dbReference type="InterPro" id="IPR058939">
    <property type="entry name" value="Mtase_EDM2"/>
</dbReference>
<feature type="domain" description="RFTS" evidence="3">
    <location>
        <begin position="49"/>
        <end position="171"/>
    </location>
</feature>
<proteinExistence type="predicted"/>
<dbReference type="Pfam" id="PF12047">
    <property type="entry name" value="DNMT1-RFD"/>
    <property type="match status" value="1"/>
</dbReference>
<keyword evidence="2" id="KW-0539">Nucleus</keyword>
<feature type="domain" description="DM2" evidence="4">
    <location>
        <begin position="203"/>
        <end position="371"/>
    </location>
</feature>
<dbReference type="AlphaFoldDB" id="A0A803LRH7"/>
<evidence type="ECO:0000259" key="4">
    <source>
        <dbReference type="Pfam" id="PF26055"/>
    </source>
</evidence>
<sequence length="466" mass="53931">ISFFQNSSLLLHILSSRVSAPNFLRFFNFIILDYLMESSDEEGEIFPESVTDYQFINQENELVSFTFLPLLWPKEKPVDTVNLQMFLTGVSDDGLRKVFKQVVAWRYELSYVQPEISVFCKGDFWVKLLKPKKLFEPTIRSLLITVHCLHFVKHNVEATENSIWCHLSKVFSTYEVAPSEDDCMNHISLIRFASERDKTLLDNEIVDFCCGANEFSCLMKKKLVDVGKKCYFKNFDLFPSKNDFNFERRDWFSVQSGELAEGSRLIMGLNPPFGVKASLANQFINKALQFNPKLLIFIVPPETRRLDSGKGPTRTRYDLIWEDSYLLSGEAFYLPGSCDTREKQLSQWNNVTPPLYLWSHPDWTRKHREIAYRCGHSQISGQIPCSRPPTWNYILEEQQDCYGDFSHLMNMYGDLPRMLDDVPEHNHNPMVTNVAGQLEANVCVTPVDNLEDMDISPTNSPSYFIS</sequence>
<evidence type="ECO:0000256" key="1">
    <source>
        <dbReference type="ARBA" id="ARBA00004123"/>
    </source>
</evidence>
<dbReference type="EnsemblPlants" id="AUR62017556-RA">
    <property type="protein sequence ID" value="AUR62017556-RA:cds"/>
    <property type="gene ID" value="AUR62017556"/>
</dbReference>
<dbReference type="GO" id="GO:0005634">
    <property type="term" value="C:nucleus"/>
    <property type="evidence" value="ECO:0007669"/>
    <property type="project" value="UniProtKB-SubCell"/>
</dbReference>
<reference evidence="5" key="2">
    <citation type="submission" date="2021-03" db="UniProtKB">
        <authorList>
            <consortium name="EnsemblPlants"/>
        </authorList>
    </citation>
    <scope>IDENTIFICATION</scope>
</reference>
<evidence type="ECO:0000313" key="6">
    <source>
        <dbReference type="Proteomes" id="UP000596660"/>
    </source>
</evidence>
<keyword evidence="6" id="KW-1185">Reference proteome</keyword>
<comment type="subcellular location">
    <subcellularLocation>
        <location evidence="1">Nucleus</location>
    </subcellularLocation>
</comment>
<evidence type="ECO:0000313" key="5">
    <source>
        <dbReference type="EnsemblPlants" id="AUR62017556-RA:cds"/>
    </source>
</evidence>
<accession>A0A803LRH7</accession>
<dbReference type="InterPro" id="IPR022702">
    <property type="entry name" value="Cytosine_MeTrfase1_RFD"/>
</dbReference>
<dbReference type="Proteomes" id="UP000596660">
    <property type="component" value="Unplaced"/>
</dbReference>
<protein>
    <submittedName>
        <fullName evidence="5">Uncharacterized protein</fullName>
    </submittedName>
</protein>
<name>A0A803LRH7_CHEQI</name>
<dbReference type="PANTHER" id="PTHR46235:SF13">
    <property type="entry name" value="EDM2-LIKE PROTEIN1"/>
    <property type="match status" value="1"/>
</dbReference>
<reference evidence="5" key="1">
    <citation type="journal article" date="2017" name="Nature">
        <title>The genome of Chenopodium quinoa.</title>
        <authorList>
            <person name="Jarvis D.E."/>
            <person name="Ho Y.S."/>
            <person name="Lightfoot D.J."/>
            <person name="Schmoeckel S.M."/>
            <person name="Li B."/>
            <person name="Borm T.J.A."/>
            <person name="Ohyanagi H."/>
            <person name="Mineta K."/>
            <person name="Michell C.T."/>
            <person name="Saber N."/>
            <person name="Kharbatia N.M."/>
            <person name="Rupper R.R."/>
            <person name="Sharp A.R."/>
            <person name="Dally N."/>
            <person name="Boughton B.A."/>
            <person name="Woo Y.H."/>
            <person name="Gao G."/>
            <person name="Schijlen E.G.W.M."/>
            <person name="Guo X."/>
            <person name="Momin A.A."/>
            <person name="Negrao S."/>
            <person name="Al-Babili S."/>
            <person name="Gehring C."/>
            <person name="Roessner U."/>
            <person name="Jung C."/>
            <person name="Murphy K."/>
            <person name="Arold S.T."/>
            <person name="Gojobori T."/>
            <person name="van der Linden C.G."/>
            <person name="van Loo E.N."/>
            <person name="Jellen E.N."/>
            <person name="Maughan P.J."/>
            <person name="Tester M."/>
        </authorList>
    </citation>
    <scope>NUCLEOTIDE SEQUENCE [LARGE SCALE GENOMIC DNA]</scope>
    <source>
        <strain evidence="5">cv. PI 614886</strain>
    </source>
</reference>
<evidence type="ECO:0000259" key="3">
    <source>
        <dbReference type="Pfam" id="PF12047"/>
    </source>
</evidence>
<evidence type="ECO:0000256" key="2">
    <source>
        <dbReference type="ARBA" id="ARBA00023242"/>
    </source>
</evidence>
<dbReference type="Pfam" id="PF26055">
    <property type="entry name" value="Mtase_EDM2"/>
    <property type="match status" value="1"/>
</dbReference>
<organism evidence="5 6">
    <name type="scientific">Chenopodium quinoa</name>
    <name type="common">Quinoa</name>
    <dbReference type="NCBI Taxonomy" id="63459"/>
    <lineage>
        <taxon>Eukaryota</taxon>
        <taxon>Viridiplantae</taxon>
        <taxon>Streptophyta</taxon>
        <taxon>Embryophyta</taxon>
        <taxon>Tracheophyta</taxon>
        <taxon>Spermatophyta</taxon>
        <taxon>Magnoliopsida</taxon>
        <taxon>eudicotyledons</taxon>
        <taxon>Gunneridae</taxon>
        <taxon>Pentapetalae</taxon>
        <taxon>Caryophyllales</taxon>
        <taxon>Chenopodiaceae</taxon>
        <taxon>Chenopodioideae</taxon>
        <taxon>Atripliceae</taxon>
        <taxon>Chenopodium</taxon>
    </lineage>
</organism>